<dbReference type="EMBL" id="HBUE01331483">
    <property type="protein sequence ID" value="CAG6593524.1"/>
    <property type="molecule type" value="Transcribed_RNA"/>
</dbReference>
<dbReference type="EMBL" id="HBUE01331480">
    <property type="protein sequence ID" value="CAG6593522.1"/>
    <property type="molecule type" value="Transcribed_RNA"/>
</dbReference>
<protein>
    <submittedName>
        <fullName evidence="2">(northern house mosquito) hypothetical protein</fullName>
    </submittedName>
</protein>
<accession>A0A8D8KTI2</accession>
<sequence>MLQQAAGSGAGPELPGRVQKGRIVVQFEHVGWTEQAHQRRRRIARFAVHPRPEPGTADQGAAQGRRGHHQAEDNAAPPGWSRRPADSGRPVQLQRPRGNRRQLRQGRPDGGAGRHRVGLVARGAPENPPGGPHPVELCRRGPQRHERGLVL</sequence>
<dbReference type="AlphaFoldDB" id="A0A8D8KTI2"/>
<dbReference type="EMBL" id="HBUE01224775">
    <property type="protein sequence ID" value="CAG6541451.1"/>
    <property type="molecule type" value="Transcribed_RNA"/>
</dbReference>
<name>A0A8D8KTI2_CULPI</name>
<evidence type="ECO:0000313" key="2">
    <source>
        <dbReference type="EMBL" id="CAG6593522.1"/>
    </source>
</evidence>
<proteinExistence type="predicted"/>
<organism evidence="2">
    <name type="scientific">Culex pipiens</name>
    <name type="common">House mosquito</name>
    <dbReference type="NCBI Taxonomy" id="7175"/>
    <lineage>
        <taxon>Eukaryota</taxon>
        <taxon>Metazoa</taxon>
        <taxon>Ecdysozoa</taxon>
        <taxon>Arthropoda</taxon>
        <taxon>Hexapoda</taxon>
        <taxon>Insecta</taxon>
        <taxon>Pterygota</taxon>
        <taxon>Neoptera</taxon>
        <taxon>Endopterygota</taxon>
        <taxon>Diptera</taxon>
        <taxon>Nematocera</taxon>
        <taxon>Culicoidea</taxon>
        <taxon>Culicidae</taxon>
        <taxon>Culicinae</taxon>
        <taxon>Culicini</taxon>
        <taxon>Culex</taxon>
        <taxon>Culex</taxon>
    </lineage>
</organism>
<evidence type="ECO:0000256" key="1">
    <source>
        <dbReference type="SAM" id="MobiDB-lite"/>
    </source>
</evidence>
<reference evidence="2" key="1">
    <citation type="submission" date="2021-05" db="EMBL/GenBank/DDBJ databases">
        <authorList>
            <person name="Alioto T."/>
            <person name="Alioto T."/>
            <person name="Gomez Garrido J."/>
        </authorList>
    </citation>
    <scope>NUCLEOTIDE SEQUENCE</scope>
</reference>
<feature type="region of interest" description="Disordered" evidence="1">
    <location>
        <begin position="31"/>
        <end position="151"/>
    </location>
</feature>
<feature type="compositionally biased region" description="Basic and acidic residues" evidence="1">
    <location>
        <begin position="136"/>
        <end position="151"/>
    </location>
</feature>
<dbReference type="EMBL" id="HBUE01224772">
    <property type="protein sequence ID" value="CAG6541449.1"/>
    <property type="molecule type" value="Transcribed_RNA"/>
</dbReference>